<evidence type="ECO:0000313" key="2">
    <source>
        <dbReference type="Proteomes" id="UP000198806"/>
    </source>
</evidence>
<sequence length="53" mass="6177">MIITTSDQVKEVLREIRKENDWRYQVTYITILDRQLVGEVIDGIPVKADISSK</sequence>
<organism evidence="1 2">
    <name type="scientific">Anaerocolumna aminovalerica</name>
    <dbReference type="NCBI Taxonomy" id="1527"/>
    <lineage>
        <taxon>Bacteria</taxon>
        <taxon>Bacillati</taxon>
        <taxon>Bacillota</taxon>
        <taxon>Clostridia</taxon>
        <taxon>Lachnospirales</taxon>
        <taxon>Lachnospiraceae</taxon>
        <taxon>Anaerocolumna</taxon>
    </lineage>
</organism>
<keyword evidence="2" id="KW-1185">Reference proteome</keyword>
<dbReference type="Proteomes" id="UP000198806">
    <property type="component" value="Unassembled WGS sequence"/>
</dbReference>
<name>A0A1I5HIS0_9FIRM</name>
<proteinExistence type="predicted"/>
<dbReference type="EMBL" id="FOWD01000030">
    <property type="protein sequence ID" value="SFO48157.1"/>
    <property type="molecule type" value="Genomic_DNA"/>
</dbReference>
<gene>
    <name evidence="1" type="ORF">SAMN04489757_13027</name>
</gene>
<accession>A0A1I5HIS0</accession>
<reference evidence="1 2" key="1">
    <citation type="submission" date="2016-10" db="EMBL/GenBank/DDBJ databases">
        <authorList>
            <person name="de Groot N.N."/>
        </authorList>
    </citation>
    <scope>NUCLEOTIDE SEQUENCE [LARGE SCALE GENOMIC DNA]</scope>
    <source>
        <strain evidence="1 2">DSM 1283</strain>
    </source>
</reference>
<dbReference type="STRING" id="1527.SAMN04489757_13027"/>
<dbReference type="AlphaFoldDB" id="A0A1I5HIS0"/>
<evidence type="ECO:0000313" key="1">
    <source>
        <dbReference type="EMBL" id="SFO48157.1"/>
    </source>
</evidence>
<protein>
    <submittedName>
        <fullName evidence="1">Uncharacterized protein</fullName>
    </submittedName>
</protein>
<dbReference type="RefSeq" id="WP_170848034.1">
    <property type="nucleotide sequence ID" value="NZ_BAABFM010000011.1"/>
</dbReference>